<evidence type="ECO:0000256" key="4">
    <source>
        <dbReference type="ARBA" id="ARBA00022989"/>
    </source>
</evidence>
<feature type="transmembrane region" description="Helical" evidence="6">
    <location>
        <begin position="215"/>
        <end position="235"/>
    </location>
</feature>
<gene>
    <name evidence="7" type="ORF">P0Y50_03475</name>
</gene>
<accession>A0AAJ6BKP4</accession>
<evidence type="ECO:0000313" key="7">
    <source>
        <dbReference type="EMBL" id="WEK40683.1"/>
    </source>
</evidence>
<keyword evidence="4 6" id="KW-1133">Transmembrane helix</keyword>
<dbReference type="InterPro" id="IPR050495">
    <property type="entry name" value="ATG22/LtaA_families"/>
</dbReference>
<feature type="transmembrane region" description="Helical" evidence="6">
    <location>
        <begin position="308"/>
        <end position="326"/>
    </location>
</feature>
<feature type="transmembrane region" description="Helical" evidence="6">
    <location>
        <begin position="284"/>
        <end position="302"/>
    </location>
</feature>
<dbReference type="Pfam" id="PF11700">
    <property type="entry name" value="ATG22"/>
    <property type="match status" value="1"/>
</dbReference>
<dbReference type="Gene3D" id="1.20.1250.20">
    <property type="entry name" value="MFS general substrate transporter like domains"/>
    <property type="match status" value="1"/>
</dbReference>
<name>A0AAJ6BKP4_9CAUL</name>
<dbReference type="GO" id="GO:0012505">
    <property type="term" value="C:endomembrane system"/>
    <property type="evidence" value="ECO:0007669"/>
    <property type="project" value="UniProtKB-SubCell"/>
</dbReference>
<feature type="transmembrane region" description="Helical" evidence="6">
    <location>
        <begin position="67"/>
        <end position="86"/>
    </location>
</feature>
<feature type="transmembrane region" description="Helical" evidence="6">
    <location>
        <begin position="98"/>
        <end position="117"/>
    </location>
</feature>
<feature type="transmembrane region" description="Helical" evidence="6">
    <location>
        <begin position="338"/>
        <end position="360"/>
    </location>
</feature>
<evidence type="ECO:0000256" key="1">
    <source>
        <dbReference type="ARBA" id="ARBA00004127"/>
    </source>
</evidence>
<protein>
    <submittedName>
        <fullName evidence="7">MFS transporter</fullName>
    </submittedName>
</protein>
<keyword evidence="2" id="KW-0813">Transport</keyword>
<dbReference type="InterPro" id="IPR024671">
    <property type="entry name" value="Atg22-like"/>
</dbReference>
<dbReference type="AlphaFoldDB" id="A0AAJ6BKP4"/>
<evidence type="ECO:0000256" key="3">
    <source>
        <dbReference type="ARBA" id="ARBA00022692"/>
    </source>
</evidence>
<organism evidence="7 8">
    <name type="scientific">Candidatus Brevundimonas colombiensis</name>
    <dbReference type="NCBI Taxonomy" id="3121376"/>
    <lineage>
        <taxon>Bacteria</taxon>
        <taxon>Pseudomonadati</taxon>
        <taxon>Pseudomonadota</taxon>
        <taxon>Alphaproteobacteria</taxon>
        <taxon>Caulobacterales</taxon>
        <taxon>Caulobacteraceae</taxon>
        <taxon>Brevundimonas</taxon>
    </lineage>
</organism>
<dbReference type="InterPro" id="IPR036259">
    <property type="entry name" value="MFS_trans_sf"/>
</dbReference>
<dbReference type="Proteomes" id="UP001213664">
    <property type="component" value="Chromosome"/>
</dbReference>
<proteinExistence type="predicted"/>
<evidence type="ECO:0000313" key="8">
    <source>
        <dbReference type="Proteomes" id="UP001213664"/>
    </source>
</evidence>
<comment type="subcellular location">
    <subcellularLocation>
        <location evidence="1">Endomembrane system</location>
        <topology evidence="1">Multi-pass membrane protein</topology>
    </subcellularLocation>
</comment>
<evidence type="ECO:0000256" key="2">
    <source>
        <dbReference type="ARBA" id="ARBA00022448"/>
    </source>
</evidence>
<evidence type="ECO:0000256" key="6">
    <source>
        <dbReference type="SAM" id="Phobius"/>
    </source>
</evidence>
<dbReference type="SUPFAM" id="SSF103473">
    <property type="entry name" value="MFS general substrate transporter"/>
    <property type="match status" value="1"/>
</dbReference>
<sequence>MSGAVDAPDVAAAGSEGHGSRLGLSAWAWSLYQAARDPYIILIGTYVFVPYFATAVVGDAVRGQSVVAGFSLVSNLFVALTAPFLGAAVDQMGARKPWMLALTLMTAPLIMGLWLLTPAGTPGLGVMAGVVMLTLIAILLSYADVFYNAMLMSAARPSEQPAASGLAFSLGNATAIVMLVAVLALFVLPGQPGWSILPLQPLFGLDAALREPERITGPIVGLFLLLGAVPLFLFARDVKPTGAPLLKAFSDGARHLTGLVRSARVPRDVGVYLLARMFYIDGKMALLVFGGVYAAGVMGWGVTELLALGLIACVAGVLGGVFGGWLDNLLGPRGAFKLEIWVTILALIAQITTSPSRLLFFFPADDLRLWDGLFGSAPEVVYLLAVIVVSVFGTASWASSRTLMTRLTPPQEAGTFFGLFALSQTATMWLGPLLVDAFTRTFHSQQAGFAPIVILMVVGLVLLHFVRGGGRLTRALPASPI</sequence>
<feature type="transmembrane region" description="Helical" evidence="6">
    <location>
        <begin position="416"/>
        <end position="435"/>
    </location>
</feature>
<feature type="transmembrane region" description="Helical" evidence="6">
    <location>
        <begin position="166"/>
        <end position="188"/>
    </location>
</feature>
<feature type="transmembrane region" description="Helical" evidence="6">
    <location>
        <begin position="123"/>
        <end position="145"/>
    </location>
</feature>
<evidence type="ECO:0000256" key="5">
    <source>
        <dbReference type="ARBA" id="ARBA00023136"/>
    </source>
</evidence>
<feature type="transmembrane region" description="Helical" evidence="6">
    <location>
        <begin position="447"/>
        <end position="466"/>
    </location>
</feature>
<keyword evidence="3 6" id="KW-0812">Transmembrane</keyword>
<keyword evidence="5 6" id="KW-0472">Membrane</keyword>
<dbReference type="PANTHER" id="PTHR23519:SF1">
    <property type="entry name" value="AUTOPHAGY-RELATED PROTEIN 22"/>
    <property type="match status" value="1"/>
</dbReference>
<feature type="transmembrane region" description="Helical" evidence="6">
    <location>
        <begin position="39"/>
        <end position="61"/>
    </location>
</feature>
<dbReference type="EMBL" id="CP119326">
    <property type="protein sequence ID" value="WEK40683.1"/>
    <property type="molecule type" value="Genomic_DNA"/>
</dbReference>
<dbReference type="PANTHER" id="PTHR23519">
    <property type="entry name" value="AUTOPHAGY-RELATED PROTEIN 22"/>
    <property type="match status" value="1"/>
</dbReference>
<reference evidence="7" key="1">
    <citation type="submission" date="2023-03" db="EMBL/GenBank/DDBJ databases">
        <title>Andean soil-derived lignocellulolytic bacterial consortium as a source of novel taxa and putative plastic-active enzymes.</title>
        <authorList>
            <person name="Diaz-Garcia L."/>
            <person name="Chuvochina M."/>
            <person name="Feuerriegel G."/>
            <person name="Bunk B."/>
            <person name="Sproer C."/>
            <person name="Streit W.R."/>
            <person name="Rodriguez L.M."/>
            <person name="Overmann J."/>
            <person name="Jimenez D.J."/>
        </authorList>
    </citation>
    <scope>NUCLEOTIDE SEQUENCE</scope>
    <source>
        <strain evidence="7">MAG 833</strain>
    </source>
</reference>
<feature type="transmembrane region" description="Helical" evidence="6">
    <location>
        <begin position="380"/>
        <end position="404"/>
    </location>
</feature>